<dbReference type="STRING" id="2025994.A0A2T3A1H3"/>
<dbReference type="GO" id="GO:0016787">
    <property type="term" value="F:hydrolase activity"/>
    <property type="evidence" value="ECO:0007669"/>
    <property type="project" value="UniProtKB-UniRule"/>
</dbReference>
<protein>
    <recommendedName>
        <fullName evidence="9">DNA 3'-5' helicase</fullName>
        <ecNumber evidence="9">5.6.2.4</ecNumber>
    </recommendedName>
</protein>
<dbReference type="EC" id="5.6.2.4" evidence="9"/>
<dbReference type="SUPFAM" id="SSF52540">
    <property type="entry name" value="P-loop containing nucleoside triphosphate hydrolases"/>
    <property type="match status" value="1"/>
</dbReference>
<dbReference type="Pfam" id="PF00580">
    <property type="entry name" value="UvrD-helicase"/>
    <property type="match status" value="1"/>
</dbReference>
<keyword evidence="5 11" id="KW-0067">ATP-binding</keyword>
<feature type="domain" description="UvrD-like helicase ATP-binding" evidence="13">
    <location>
        <begin position="18"/>
        <end position="296"/>
    </location>
</feature>
<dbReference type="PROSITE" id="PS51217">
    <property type="entry name" value="UVRD_HELICASE_CTER"/>
    <property type="match status" value="1"/>
</dbReference>
<feature type="region of interest" description="Disordered" evidence="12">
    <location>
        <begin position="897"/>
        <end position="1005"/>
    </location>
</feature>
<dbReference type="EMBL" id="KZ678511">
    <property type="protein sequence ID" value="PSR81054.1"/>
    <property type="molecule type" value="Genomic_DNA"/>
</dbReference>
<evidence type="ECO:0000256" key="2">
    <source>
        <dbReference type="ARBA" id="ARBA00022741"/>
    </source>
</evidence>
<feature type="region of interest" description="Disordered" evidence="12">
    <location>
        <begin position="740"/>
        <end position="763"/>
    </location>
</feature>
<keyword evidence="7" id="KW-0413">Isomerase</keyword>
<dbReference type="GO" id="GO:0005634">
    <property type="term" value="C:nucleus"/>
    <property type="evidence" value="ECO:0007669"/>
    <property type="project" value="TreeGrafter"/>
</dbReference>
<dbReference type="Gene3D" id="1.10.10.160">
    <property type="match status" value="1"/>
</dbReference>
<evidence type="ECO:0000256" key="3">
    <source>
        <dbReference type="ARBA" id="ARBA00022801"/>
    </source>
</evidence>
<sequence length="1005" mass="111677">MATTPMSTPRAESLSMLDTLNHAQRRAVCSDASTVAIMAGPGSGKTHTLTSRVVWLVDALAYQPQNVIVATFTVKAAREMRARIGKALSHGRHNKLVLGTFHSISRRYLAAYGAHIGLDQKFGIADDGDSRAILSRICKRLQLSLDPVQARSWISKRKAKGSKWTPTLLGRQRSGEAADFSRAYETCYQEYQDHLQRSNLLDYDDLLVRCVELLQKHPACVSNVQAVLIDEYQDTNGIQYDLMRLLAQKHKRITIVGDPDQSIYGWRSAEIANLRRLFDDFPQTDQISLEENYRSSQAILDTALTVIQQDEKRYKKVLRPVHDRGTRPTLRRLKTSADEAGWIVSEIRRIQMFSGNMMGPEDMAILLRSAALSRQVEAALGKAGIAYRMIGGFKFYERAEIKVLLDYLRVIHQPDNNDALARIINVPKRGIGDTTVKALLEEAEQSSESLWSLLIKHCRGDRIAKTNIKRTVEQRINGELIRLVLDIQKKIRQTPENAPFTLVDIIDEVLTRLSFDKYLRDTYRDDHEQRWANIQEFRLLANDFMRGNAADLDDELPQVDGLEQAEEADILTKFLANVSLASDAQNKGQDQESMPMVTVSTIHAAKGLEWPVVFIPAAYQGSIPHMRSDDTDEERRLLYVAMTRAKVLMYASCPLLSTSYGGQAEVELSSFLEPVAHIFGRIGPSFEPQRLAIMGKILGRQVPTQKSIFDSLPIGVSPNDDLYPEDPTAAQVMGTVKSHWNDPSSGMPPQKRPRLVSTTSNAGAGEDFVPGKYYATTMEQHATFTMASQLEFAAAASHQATPPMTEPGRIVPPTKSSKKGKTTATAGQTTLTGFMQRNSTEIKTEETAFPTQSDLRRPRPDARIPGPLIECGKKPDPLTLNTELARHKIEPVRAAKRMAQAARSPSPTYAGKYVQFSSSPPRPPSPADAARGRTADTTAGFQKSSAGKPHPAPTRAPPSLHNTTFNIQRQAAGVKRPAGLARPHDSAAALQKLRKPFRPLTMNRP</sequence>
<dbReference type="OrthoDB" id="1470711at2759"/>
<evidence type="ECO:0000256" key="9">
    <source>
        <dbReference type="ARBA" id="ARBA00034808"/>
    </source>
</evidence>
<organism evidence="15 16">
    <name type="scientific">Coniella lustricola</name>
    <dbReference type="NCBI Taxonomy" id="2025994"/>
    <lineage>
        <taxon>Eukaryota</taxon>
        <taxon>Fungi</taxon>
        <taxon>Dikarya</taxon>
        <taxon>Ascomycota</taxon>
        <taxon>Pezizomycotina</taxon>
        <taxon>Sordariomycetes</taxon>
        <taxon>Sordariomycetidae</taxon>
        <taxon>Diaporthales</taxon>
        <taxon>Schizoparmaceae</taxon>
        <taxon>Coniella</taxon>
    </lineage>
</organism>
<feature type="domain" description="UvrD-like helicase C-terminal" evidence="14">
    <location>
        <begin position="297"/>
        <end position="607"/>
    </location>
</feature>
<dbReference type="PROSITE" id="PS51198">
    <property type="entry name" value="UVRD_HELICASE_ATP_BIND"/>
    <property type="match status" value="1"/>
</dbReference>
<name>A0A2T3A1H3_9PEZI</name>
<dbReference type="InterPro" id="IPR027417">
    <property type="entry name" value="P-loop_NTPase"/>
</dbReference>
<dbReference type="PANTHER" id="PTHR11070:SF2">
    <property type="entry name" value="ATP-DEPENDENT DNA HELICASE SRS2"/>
    <property type="match status" value="1"/>
</dbReference>
<evidence type="ECO:0000313" key="16">
    <source>
        <dbReference type="Proteomes" id="UP000241462"/>
    </source>
</evidence>
<dbReference type="InterPro" id="IPR014016">
    <property type="entry name" value="UvrD-like_ATP-bd"/>
</dbReference>
<evidence type="ECO:0000256" key="8">
    <source>
        <dbReference type="ARBA" id="ARBA00034617"/>
    </source>
</evidence>
<evidence type="ECO:0000256" key="5">
    <source>
        <dbReference type="ARBA" id="ARBA00022840"/>
    </source>
</evidence>
<dbReference type="GO" id="GO:0003677">
    <property type="term" value="F:DNA binding"/>
    <property type="evidence" value="ECO:0007669"/>
    <property type="project" value="UniProtKB-KW"/>
</dbReference>
<keyword evidence="16" id="KW-1185">Reference proteome</keyword>
<evidence type="ECO:0000256" key="10">
    <source>
        <dbReference type="ARBA" id="ARBA00048988"/>
    </source>
</evidence>
<dbReference type="GO" id="GO:0005524">
    <property type="term" value="F:ATP binding"/>
    <property type="evidence" value="ECO:0007669"/>
    <property type="project" value="UniProtKB-UniRule"/>
</dbReference>
<dbReference type="InterPro" id="IPR014017">
    <property type="entry name" value="DNA_helicase_UvrD-like_C"/>
</dbReference>
<evidence type="ECO:0000256" key="1">
    <source>
        <dbReference type="ARBA" id="ARBA00009922"/>
    </source>
</evidence>
<dbReference type="Pfam" id="PF13361">
    <property type="entry name" value="UvrD_C"/>
    <property type="match status" value="1"/>
</dbReference>
<dbReference type="GO" id="GO:0000725">
    <property type="term" value="P:recombinational repair"/>
    <property type="evidence" value="ECO:0007669"/>
    <property type="project" value="TreeGrafter"/>
</dbReference>
<proteinExistence type="inferred from homology"/>
<feature type="compositionally biased region" description="Polar residues" evidence="12">
    <location>
        <begin position="960"/>
        <end position="969"/>
    </location>
</feature>
<keyword evidence="2 11" id="KW-0547">Nucleotide-binding</keyword>
<keyword evidence="4 11" id="KW-0347">Helicase</keyword>
<feature type="binding site" evidence="11">
    <location>
        <begin position="39"/>
        <end position="46"/>
    </location>
    <ligand>
        <name>ATP</name>
        <dbReference type="ChEBI" id="CHEBI:30616"/>
    </ligand>
</feature>
<evidence type="ECO:0000256" key="4">
    <source>
        <dbReference type="ARBA" id="ARBA00022806"/>
    </source>
</evidence>
<dbReference type="Gene3D" id="3.40.50.300">
    <property type="entry name" value="P-loop containing nucleotide triphosphate hydrolases"/>
    <property type="match status" value="2"/>
</dbReference>
<evidence type="ECO:0000259" key="14">
    <source>
        <dbReference type="PROSITE" id="PS51217"/>
    </source>
</evidence>
<gene>
    <name evidence="15" type="ORF">BD289DRAFT_439625</name>
</gene>
<keyword evidence="6" id="KW-0238">DNA-binding</keyword>
<dbReference type="Proteomes" id="UP000241462">
    <property type="component" value="Unassembled WGS sequence"/>
</dbReference>
<evidence type="ECO:0000256" key="11">
    <source>
        <dbReference type="PROSITE-ProRule" id="PRU00560"/>
    </source>
</evidence>
<accession>A0A2T3A1H3</accession>
<comment type="catalytic activity">
    <reaction evidence="10">
        <text>ATP + H2O = ADP + phosphate + H(+)</text>
        <dbReference type="Rhea" id="RHEA:13065"/>
        <dbReference type="ChEBI" id="CHEBI:15377"/>
        <dbReference type="ChEBI" id="CHEBI:15378"/>
        <dbReference type="ChEBI" id="CHEBI:30616"/>
        <dbReference type="ChEBI" id="CHEBI:43474"/>
        <dbReference type="ChEBI" id="CHEBI:456216"/>
        <dbReference type="EC" id="5.6.2.4"/>
    </reaction>
</comment>
<comment type="catalytic activity">
    <reaction evidence="8">
        <text>Couples ATP hydrolysis with the unwinding of duplex DNA by translocating in the 3'-5' direction.</text>
        <dbReference type="EC" id="5.6.2.4"/>
    </reaction>
</comment>
<keyword evidence="3 11" id="KW-0378">Hydrolase</keyword>
<dbReference type="CDD" id="cd18807">
    <property type="entry name" value="SF1_C_UvrD"/>
    <property type="match status" value="1"/>
</dbReference>
<dbReference type="InParanoid" id="A0A2T3A1H3"/>
<evidence type="ECO:0000313" key="15">
    <source>
        <dbReference type="EMBL" id="PSR81054.1"/>
    </source>
</evidence>
<dbReference type="CDD" id="cd17932">
    <property type="entry name" value="DEXQc_UvrD"/>
    <property type="match status" value="1"/>
</dbReference>
<reference evidence="15 16" key="1">
    <citation type="journal article" date="2018" name="Mycol. Prog.">
        <title>Coniella lustricola, a new species from submerged detritus.</title>
        <authorList>
            <person name="Raudabaugh D.B."/>
            <person name="Iturriaga T."/>
            <person name="Carver A."/>
            <person name="Mondo S."/>
            <person name="Pangilinan J."/>
            <person name="Lipzen A."/>
            <person name="He G."/>
            <person name="Amirebrahimi M."/>
            <person name="Grigoriev I.V."/>
            <person name="Miller A.N."/>
        </authorList>
    </citation>
    <scope>NUCLEOTIDE SEQUENCE [LARGE SCALE GENOMIC DNA]</scope>
    <source>
        <strain evidence="15 16">B22-T-1</strain>
    </source>
</reference>
<feature type="region of interest" description="Disordered" evidence="12">
    <location>
        <begin position="844"/>
        <end position="877"/>
    </location>
</feature>
<dbReference type="FunCoup" id="A0A2T3A1H3">
    <property type="interactions" value="219"/>
</dbReference>
<dbReference type="InterPro" id="IPR013986">
    <property type="entry name" value="DExx_box_DNA_helicase_dom_sf"/>
</dbReference>
<dbReference type="AlphaFoldDB" id="A0A2T3A1H3"/>
<dbReference type="PANTHER" id="PTHR11070">
    <property type="entry name" value="UVRD / RECB / PCRA DNA HELICASE FAMILY MEMBER"/>
    <property type="match status" value="1"/>
</dbReference>
<evidence type="ECO:0000256" key="6">
    <source>
        <dbReference type="ARBA" id="ARBA00023125"/>
    </source>
</evidence>
<dbReference type="GO" id="GO:0043138">
    <property type="term" value="F:3'-5' DNA helicase activity"/>
    <property type="evidence" value="ECO:0007669"/>
    <property type="project" value="UniProtKB-EC"/>
</dbReference>
<evidence type="ECO:0000256" key="12">
    <source>
        <dbReference type="SAM" id="MobiDB-lite"/>
    </source>
</evidence>
<feature type="region of interest" description="Disordered" evidence="12">
    <location>
        <begin position="800"/>
        <end position="824"/>
    </location>
</feature>
<comment type="similarity">
    <text evidence="1">Belongs to the helicase family. UvrD subfamily.</text>
</comment>
<evidence type="ECO:0000256" key="7">
    <source>
        <dbReference type="ARBA" id="ARBA00023235"/>
    </source>
</evidence>
<evidence type="ECO:0000259" key="13">
    <source>
        <dbReference type="PROSITE" id="PS51198"/>
    </source>
</evidence>
<dbReference type="InterPro" id="IPR000212">
    <property type="entry name" value="DNA_helicase_UvrD/REP"/>
</dbReference>
<dbReference type="Gene3D" id="1.10.486.10">
    <property type="entry name" value="PCRA, domain 4"/>
    <property type="match status" value="1"/>
</dbReference>